<gene>
    <name evidence="8" type="ORF">GCM10009801_58260</name>
</gene>
<protein>
    <recommendedName>
        <fullName evidence="7">ABC transporter domain-containing protein</fullName>
    </recommendedName>
</protein>
<evidence type="ECO:0000256" key="2">
    <source>
        <dbReference type="ARBA" id="ARBA00022448"/>
    </source>
</evidence>
<sequence length="720" mass="73654">MIQAIGLTSMSRRQRPPAVDDLTFEARPGKVTVLLGPAGSGTSDALRLMLQLLPGRGVALFRGRPMHRVPHPAREVGVLLGDVPGHPARTARGHLRMLTAVAGVPARRADDVLDVVGLSGLADQRLGDFSLGMDRRLGIASALLGDPHTLVLDDPARGLSPREASWLHGLLRGYADMGGLVLTTSHDPKEAARIADRVVSIEDGRLIADQDAADFRRTRLRPRVAVRTPHAERLAAVLSQEARAEAAEQKKARPVEVVRDGSGRVSVYGSSCAAVGESAYRNGILIHQLAEEVGDSGDVHPPRPLARADGRGAVRSAFAQAQPSVAEQAAGETSSATLPQPSESRESADSSDAPGASEAPTVPMPALTHVPVSAATSSSGAPAAASASGSGGAALPSHASSPAASSAVALRSGVGAVVVADSRAEAVAEGRAVVARSSSPAVSRPGPAAPLRYEMRRLFGVRTPWVVMTIALLGAVAVGAALVRTGVGAGSEGDGGGLAPGVRLLVGWPSGSPFFVPPAAVAAGLLGAFAFGQEFRYPALAPAQAPVPRRLGMLLAKLFVTALTAIALCLATAALNAAVLTLLFGADSGAFALPSGTGRTFSPLVQAVAVLAVCVGCAWAGLLAAGVFRSTWAGTAAVVAVPLLVAPAVRKLLDGPAARSLEGLPERLQRAILVPWPSAVDQWVTVAVRLASQPLGRALALSLTVLLCAYALTSLRSRPR</sequence>
<evidence type="ECO:0000256" key="1">
    <source>
        <dbReference type="ARBA" id="ARBA00005417"/>
    </source>
</evidence>
<dbReference type="SMART" id="SM00382">
    <property type="entry name" value="AAA"/>
    <property type="match status" value="1"/>
</dbReference>
<organism evidence="8 9">
    <name type="scientific">Streptomyces albiaxialis</name>
    <dbReference type="NCBI Taxonomy" id="329523"/>
    <lineage>
        <taxon>Bacteria</taxon>
        <taxon>Bacillati</taxon>
        <taxon>Actinomycetota</taxon>
        <taxon>Actinomycetes</taxon>
        <taxon>Kitasatosporales</taxon>
        <taxon>Streptomycetaceae</taxon>
        <taxon>Streptomyces</taxon>
    </lineage>
</organism>
<comment type="similarity">
    <text evidence="1">Belongs to the ABC transporter superfamily.</text>
</comment>
<dbReference type="InterPro" id="IPR027417">
    <property type="entry name" value="P-loop_NTPase"/>
</dbReference>
<reference evidence="8 9" key="1">
    <citation type="journal article" date="2019" name="Int. J. Syst. Evol. Microbiol.">
        <title>The Global Catalogue of Microorganisms (GCM) 10K type strain sequencing project: providing services to taxonomists for standard genome sequencing and annotation.</title>
        <authorList>
            <consortium name="The Broad Institute Genomics Platform"/>
            <consortium name="The Broad Institute Genome Sequencing Center for Infectious Disease"/>
            <person name="Wu L."/>
            <person name="Ma J."/>
        </authorList>
    </citation>
    <scope>NUCLEOTIDE SEQUENCE [LARGE SCALE GENOMIC DNA]</scope>
    <source>
        <strain evidence="8 9">JCM 15478</strain>
    </source>
</reference>
<keyword evidence="3" id="KW-0547">Nucleotide-binding</keyword>
<feature type="compositionally biased region" description="Low complexity" evidence="5">
    <location>
        <begin position="370"/>
        <end position="400"/>
    </location>
</feature>
<dbReference type="PANTHER" id="PTHR43335:SF4">
    <property type="entry name" value="ABC TRANSPORTER, ATP-BINDING PROTEIN"/>
    <property type="match status" value="1"/>
</dbReference>
<keyword evidence="6" id="KW-0472">Membrane</keyword>
<evidence type="ECO:0000313" key="8">
    <source>
        <dbReference type="EMBL" id="GAA2091982.1"/>
    </source>
</evidence>
<feature type="transmembrane region" description="Helical" evidence="6">
    <location>
        <begin position="465"/>
        <end position="483"/>
    </location>
</feature>
<feature type="domain" description="ABC transporter" evidence="7">
    <location>
        <begin position="2"/>
        <end position="228"/>
    </location>
</feature>
<dbReference type="Pfam" id="PF00005">
    <property type="entry name" value="ABC_tran"/>
    <property type="match status" value="1"/>
</dbReference>
<dbReference type="PANTHER" id="PTHR43335">
    <property type="entry name" value="ABC TRANSPORTER, ATP-BINDING PROTEIN"/>
    <property type="match status" value="1"/>
</dbReference>
<feature type="region of interest" description="Disordered" evidence="5">
    <location>
        <begin position="317"/>
        <end position="400"/>
    </location>
</feature>
<dbReference type="SUPFAM" id="SSF52540">
    <property type="entry name" value="P-loop containing nucleoside triphosphate hydrolases"/>
    <property type="match status" value="1"/>
</dbReference>
<name>A0ABN2WHG9_9ACTN</name>
<dbReference type="Proteomes" id="UP001500016">
    <property type="component" value="Unassembled WGS sequence"/>
</dbReference>
<accession>A0ABN2WHG9</accession>
<evidence type="ECO:0000256" key="4">
    <source>
        <dbReference type="ARBA" id="ARBA00022840"/>
    </source>
</evidence>
<comment type="caution">
    <text evidence="8">The sequence shown here is derived from an EMBL/GenBank/DDBJ whole genome shotgun (WGS) entry which is preliminary data.</text>
</comment>
<dbReference type="EMBL" id="BAAAPE010000014">
    <property type="protein sequence ID" value="GAA2091982.1"/>
    <property type="molecule type" value="Genomic_DNA"/>
</dbReference>
<feature type="transmembrane region" description="Helical" evidence="6">
    <location>
        <begin position="604"/>
        <end position="625"/>
    </location>
</feature>
<dbReference type="InterPro" id="IPR003439">
    <property type="entry name" value="ABC_transporter-like_ATP-bd"/>
</dbReference>
<keyword evidence="4" id="KW-0067">ATP-binding</keyword>
<keyword evidence="6" id="KW-0812">Transmembrane</keyword>
<dbReference type="Gene3D" id="3.40.50.300">
    <property type="entry name" value="P-loop containing nucleotide triphosphate hydrolases"/>
    <property type="match status" value="1"/>
</dbReference>
<evidence type="ECO:0000259" key="7">
    <source>
        <dbReference type="PROSITE" id="PS50893"/>
    </source>
</evidence>
<feature type="compositionally biased region" description="Polar residues" evidence="5">
    <location>
        <begin position="319"/>
        <end position="340"/>
    </location>
</feature>
<feature type="transmembrane region" description="Helical" evidence="6">
    <location>
        <begin position="554"/>
        <end position="584"/>
    </location>
</feature>
<evidence type="ECO:0000256" key="6">
    <source>
        <dbReference type="SAM" id="Phobius"/>
    </source>
</evidence>
<keyword evidence="9" id="KW-1185">Reference proteome</keyword>
<feature type="transmembrane region" description="Helical" evidence="6">
    <location>
        <begin position="695"/>
        <end position="715"/>
    </location>
</feature>
<evidence type="ECO:0000256" key="5">
    <source>
        <dbReference type="SAM" id="MobiDB-lite"/>
    </source>
</evidence>
<evidence type="ECO:0000313" key="9">
    <source>
        <dbReference type="Proteomes" id="UP001500016"/>
    </source>
</evidence>
<keyword evidence="6" id="KW-1133">Transmembrane helix</keyword>
<dbReference type="RefSeq" id="WP_344532333.1">
    <property type="nucleotide sequence ID" value="NZ_BAAAPE010000014.1"/>
</dbReference>
<keyword evidence="2" id="KW-0813">Transport</keyword>
<dbReference type="PROSITE" id="PS50893">
    <property type="entry name" value="ABC_TRANSPORTER_2"/>
    <property type="match status" value="1"/>
</dbReference>
<proteinExistence type="inferred from homology"/>
<evidence type="ECO:0000256" key="3">
    <source>
        <dbReference type="ARBA" id="ARBA00022741"/>
    </source>
</evidence>
<dbReference type="InterPro" id="IPR003593">
    <property type="entry name" value="AAA+_ATPase"/>
</dbReference>
<feature type="transmembrane region" description="Helical" evidence="6">
    <location>
        <begin position="632"/>
        <end position="649"/>
    </location>
</feature>